<evidence type="ECO:0000256" key="7">
    <source>
        <dbReference type="RuleBase" id="RU363032"/>
    </source>
</evidence>
<feature type="transmembrane region" description="Helical" evidence="7">
    <location>
        <begin position="185"/>
        <end position="204"/>
    </location>
</feature>
<dbReference type="EMBL" id="JARMAB010000014">
    <property type="protein sequence ID" value="MED1203714.1"/>
    <property type="molecule type" value="Genomic_DNA"/>
</dbReference>
<reference evidence="9 10" key="1">
    <citation type="submission" date="2023-03" db="EMBL/GenBank/DDBJ databases">
        <title>Bacillus Genome Sequencing.</title>
        <authorList>
            <person name="Dunlap C."/>
        </authorList>
    </citation>
    <scope>NUCLEOTIDE SEQUENCE [LARGE SCALE GENOMIC DNA]</scope>
    <source>
        <strain evidence="9 10">B-23453</strain>
    </source>
</reference>
<dbReference type="Gene3D" id="1.10.3720.10">
    <property type="entry name" value="MetI-like"/>
    <property type="match status" value="1"/>
</dbReference>
<proteinExistence type="inferred from homology"/>
<keyword evidence="5 7" id="KW-1133">Transmembrane helix</keyword>
<keyword evidence="6 7" id="KW-0472">Membrane</keyword>
<feature type="transmembrane region" description="Helical" evidence="7">
    <location>
        <begin position="12"/>
        <end position="30"/>
    </location>
</feature>
<dbReference type="PANTHER" id="PTHR30465">
    <property type="entry name" value="INNER MEMBRANE ABC TRANSPORTER"/>
    <property type="match status" value="1"/>
</dbReference>
<dbReference type="SUPFAM" id="SSF161098">
    <property type="entry name" value="MetI-like"/>
    <property type="match status" value="1"/>
</dbReference>
<dbReference type="Pfam" id="PF00528">
    <property type="entry name" value="BPD_transp_1"/>
    <property type="match status" value="1"/>
</dbReference>
<evidence type="ECO:0000256" key="3">
    <source>
        <dbReference type="ARBA" id="ARBA00022475"/>
    </source>
</evidence>
<evidence type="ECO:0000256" key="1">
    <source>
        <dbReference type="ARBA" id="ARBA00004651"/>
    </source>
</evidence>
<dbReference type="InterPro" id="IPR035906">
    <property type="entry name" value="MetI-like_sf"/>
</dbReference>
<accession>A0ABU6MHD9</accession>
<evidence type="ECO:0000256" key="4">
    <source>
        <dbReference type="ARBA" id="ARBA00022692"/>
    </source>
</evidence>
<evidence type="ECO:0000313" key="9">
    <source>
        <dbReference type="EMBL" id="MED1203714.1"/>
    </source>
</evidence>
<dbReference type="Pfam" id="PF19300">
    <property type="entry name" value="BPD_transp_1_N"/>
    <property type="match status" value="1"/>
</dbReference>
<feature type="domain" description="ABC transmembrane type-1" evidence="8">
    <location>
        <begin position="93"/>
        <end position="304"/>
    </location>
</feature>
<gene>
    <name evidence="9" type="ORF">P4T90_11610</name>
</gene>
<keyword evidence="4 7" id="KW-0812">Transmembrane</keyword>
<evidence type="ECO:0000256" key="2">
    <source>
        <dbReference type="ARBA" id="ARBA00022448"/>
    </source>
</evidence>
<feature type="transmembrane region" description="Helical" evidence="7">
    <location>
        <begin position="92"/>
        <end position="117"/>
    </location>
</feature>
<sequence>MKKYFLRRLIQMIPTLLGVSIIIFFLFSLIPGDFIDSNPRLTPERVHELKVLYGFDKPIIVRYFIWLKGVLQGNFGYSLQFQEPVTSLLGTYIWNSFIIAVVTLILTWTIALIIGIYSAQKKYSLFDGIVTFFVFAGMAFPSFFFGLLMIKYFAVDLNWLPVGGMTEVGSTTKGLAYVLEVGKHMILPVFVLTAISVGSLTRYFRTSMIEAIGQNYVRTARAKGLNEKKVVYKHALKNALLPAITLLSFELPGLFGGAIITEQIFSWPGVGHLYMDALGYRDYPVLMAFTMLLAFLTILANFLADIFYAVADPRIRLK</sequence>
<dbReference type="CDD" id="cd06261">
    <property type="entry name" value="TM_PBP2"/>
    <property type="match status" value="1"/>
</dbReference>
<dbReference type="PANTHER" id="PTHR30465:SF0">
    <property type="entry name" value="OLIGOPEPTIDE TRANSPORT SYSTEM PERMEASE PROTEIN APPB"/>
    <property type="match status" value="1"/>
</dbReference>
<dbReference type="PROSITE" id="PS50928">
    <property type="entry name" value="ABC_TM1"/>
    <property type="match status" value="1"/>
</dbReference>
<comment type="similarity">
    <text evidence="7">Belongs to the binding-protein-dependent transport system permease family.</text>
</comment>
<keyword evidence="2 7" id="KW-0813">Transport</keyword>
<comment type="subcellular location">
    <subcellularLocation>
        <location evidence="1 7">Cell membrane</location>
        <topology evidence="1 7">Multi-pass membrane protein</topology>
    </subcellularLocation>
</comment>
<evidence type="ECO:0000259" key="8">
    <source>
        <dbReference type="PROSITE" id="PS50928"/>
    </source>
</evidence>
<feature type="transmembrane region" description="Helical" evidence="7">
    <location>
        <begin position="285"/>
        <end position="311"/>
    </location>
</feature>
<protein>
    <submittedName>
        <fullName evidence="9">ABC transporter permease</fullName>
    </submittedName>
</protein>
<dbReference type="InterPro" id="IPR000515">
    <property type="entry name" value="MetI-like"/>
</dbReference>
<evidence type="ECO:0000256" key="6">
    <source>
        <dbReference type="ARBA" id="ARBA00023136"/>
    </source>
</evidence>
<dbReference type="InterPro" id="IPR045621">
    <property type="entry name" value="BPD_transp_1_N"/>
</dbReference>
<keyword evidence="3" id="KW-1003">Cell membrane</keyword>
<feature type="transmembrane region" description="Helical" evidence="7">
    <location>
        <begin position="129"/>
        <end position="154"/>
    </location>
</feature>
<name>A0ABU6MHD9_9BACI</name>
<feature type="transmembrane region" description="Helical" evidence="7">
    <location>
        <begin position="239"/>
        <end position="265"/>
    </location>
</feature>
<organism evidence="9 10">
    <name type="scientific">Heyndrickxia acidicola</name>
    <dbReference type="NCBI Taxonomy" id="209389"/>
    <lineage>
        <taxon>Bacteria</taxon>
        <taxon>Bacillati</taxon>
        <taxon>Bacillota</taxon>
        <taxon>Bacilli</taxon>
        <taxon>Bacillales</taxon>
        <taxon>Bacillaceae</taxon>
        <taxon>Heyndrickxia</taxon>
    </lineage>
</organism>
<keyword evidence="10" id="KW-1185">Reference proteome</keyword>
<dbReference type="Proteomes" id="UP001341444">
    <property type="component" value="Unassembled WGS sequence"/>
</dbReference>
<evidence type="ECO:0000313" key="10">
    <source>
        <dbReference type="Proteomes" id="UP001341444"/>
    </source>
</evidence>
<comment type="caution">
    <text evidence="9">The sequence shown here is derived from an EMBL/GenBank/DDBJ whole genome shotgun (WGS) entry which is preliminary data.</text>
</comment>
<evidence type="ECO:0000256" key="5">
    <source>
        <dbReference type="ARBA" id="ARBA00022989"/>
    </source>
</evidence>
<dbReference type="RefSeq" id="WP_066268671.1">
    <property type="nucleotide sequence ID" value="NZ_JARMAB010000014.1"/>
</dbReference>